<dbReference type="Gene3D" id="3.40.50.300">
    <property type="entry name" value="P-loop containing nucleotide triphosphate hydrolases"/>
    <property type="match status" value="1"/>
</dbReference>
<keyword evidence="7 11" id="KW-0067">ATP-binding</keyword>
<proteinExistence type="inferred from homology"/>
<evidence type="ECO:0000256" key="8">
    <source>
        <dbReference type="ARBA" id="ARBA00022967"/>
    </source>
</evidence>
<keyword evidence="5" id="KW-0997">Cell inner membrane</keyword>
<dbReference type="InterPro" id="IPR027417">
    <property type="entry name" value="P-loop_NTPase"/>
</dbReference>
<evidence type="ECO:0000256" key="1">
    <source>
        <dbReference type="ARBA" id="ARBA00004202"/>
    </source>
</evidence>
<dbReference type="NCBIfam" id="TIGR01727">
    <property type="entry name" value="oligo_HPY"/>
    <property type="match status" value="1"/>
</dbReference>
<dbReference type="CDD" id="cd03257">
    <property type="entry name" value="ABC_NikE_OppD_transporters"/>
    <property type="match status" value="1"/>
</dbReference>
<reference evidence="11" key="1">
    <citation type="submission" date="2022-01" db="EMBL/GenBank/DDBJ databases">
        <title>PSI-footprinting approach for the identification of protein synthesis inhibitor producers.</title>
        <authorList>
            <person name="Handel F."/>
            <person name="Kulik A."/>
            <person name="Wex K.W."/>
            <person name="Berscheid A."/>
            <person name="Saur J.S."/>
            <person name="Winkler A."/>
            <person name="Wibberg D."/>
            <person name="Kalinowski J."/>
            <person name="Broetz-Oesterhelt H."/>
            <person name="Mast Y."/>
        </authorList>
    </citation>
    <scope>NUCLEOTIDE SEQUENCE</scope>
    <source>
        <strain evidence="11">KNN 49.3e</strain>
    </source>
</reference>
<comment type="subcellular location">
    <subcellularLocation>
        <location evidence="1">Cell membrane</location>
        <topology evidence="1">Peripheral membrane protein</topology>
    </subcellularLocation>
</comment>
<evidence type="ECO:0000256" key="9">
    <source>
        <dbReference type="ARBA" id="ARBA00023136"/>
    </source>
</evidence>
<dbReference type="InterPro" id="IPR017871">
    <property type="entry name" value="ABC_transporter-like_CS"/>
</dbReference>
<dbReference type="GO" id="GO:0005524">
    <property type="term" value="F:ATP binding"/>
    <property type="evidence" value="ECO:0007669"/>
    <property type="project" value="UniProtKB-KW"/>
</dbReference>
<evidence type="ECO:0000256" key="5">
    <source>
        <dbReference type="ARBA" id="ARBA00022519"/>
    </source>
</evidence>
<evidence type="ECO:0000313" key="11">
    <source>
        <dbReference type="EMBL" id="UQS22105.1"/>
    </source>
</evidence>
<evidence type="ECO:0000256" key="2">
    <source>
        <dbReference type="ARBA" id="ARBA00005417"/>
    </source>
</evidence>
<evidence type="ECO:0000256" key="3">
    <source>
        <dbReference type="ARBA" id="ARBA00022448"/>
    </source>
</evidence>
<dbReference type="RefSeq" id="WP_116111575.1">
    <property type="nucleotide sequence ID" value="NZ_CP091196.1"/>
</dbReference>
<dbReference type="Pfam" id="PF00005">
    <property type="entry name" value="ABC_tran"/>
    <property type="match status" value="1"/>
</dbReference>
<dbReference type="InterPro" id="IPR013563">
    <property type="entry name" value="Oligopep_ABC_C"/>
</dbReference>
<dbReference type="Pfam" id="PF08352">
    <property type="entry name" value="oligo_HPY"/>
    <property type="match status" value="1"/>
</dbReference>
<evidence type="ECO:0000256" key="6">
    <source>
        <dbReference type="ARBA" id="ARBA00022741"/>
    </source>
</evidence>
<dbReference type="PROSITE" id="PS50893">
    <property type="entry name" value="ABC_TRANSPORTER_2"/>
    <property type="match status" value="1"/>
</dbReference>
<keyword evidence="3" id="KW-0813">Transport</keyword>
<dbReference type="EMBL" id="CP091196">
    <property type="protein sequence ID" value="UQS22105.1"/>
    <property type="molecule type" value="Genomic_DNA"/>
</dbReference>
<name>A0ABY4NND6_9PSEU</name>
<dbReference type="SUPFAM" id="SSF52540">
    <property type="entry name" value="P-loop containing nucleoside triphosphate hydrolases"/>
    <property type="match status" value="1"/>
</dbReference>
<evidence type="ECO:0000259" key="10">
    <source>
        <dbReference type="PROSITE" id="PS50893"/>
    </source>
</evidence>
<sequence>MTAPALQVQDLEILAPSGTKLVSGVSFQVFPGHLLGLLGETGAGKTLTARAVLGLLPKTLRASGKVSFDGHTWYSLGEPDQIAQHLGTSTGLMLQNPAAAFDPMQRIGRQLVESVVHKRLMTRQEGTHRARELCEYLGLSDTDELFQLYPHELSGGMAQRLALALTLMPRPRLLVVDEPTSALDANLRIEALKLLRSISEEAGMAALLVSHDLGLVSSFCDSVAIIYAGRFVEYGPMTTVIDRPAHPYTATLLSCELTLDRPSRSRLPVILGEPPSPGNWPRGCSFHPRCPDAQERCAIERPLFTNEPDGGYACHYPRREGRTCNI</sequence>
<dbReference type="InterPro" id="IPR050388">
    <property type="entry name" value="ABC_Ni/Peptide_Import"/>
</dbReference>
<dbReference type="PANTHER" id="PTHR43297">
    <property type="entry name" value="OLIGOPEPTIDE TRANSPORT ATP-BINDING PROTEIN APPD"/>
    <property type="match status" value="1"/>
</dbReference>
<feature type="domain" description="ABC transporter" evidence="10">
    <location>
        <begin position="6"/>
        <end position="253"/>
    </location>
</feature>
<comment type="similarity">
    <text evidence="2">Belongs to the ABC transporter superfamily.</text>
</comment>
<keyword evidence="8" id="KW-1278">Translocase</keyword>
<keyword evidence="4" id="KW-1003">Cell membrane</keyword>
<accession>A0ABY4NND6</accession>
<keyword evidence="6" id="KW-0547">Nucleotide-binding</keyword>
<keyword evidence="9" id="KW-0472">Membrane</keyword>
<organism evidence="11 12">
    <name type="scientific">Amycolatopsis thermalba</name>
    <dbReference type="NCBI Taxonomy" id="944492"/>
    <lineage>
        <taxon>Bacteria</taxon>
        <taxon>Bacillati</taxon>
        <taxon>Actinomycetota</taxon>
        <taxon>Actinomycetes</taxon>
        <taxon>Pseudonocardiales</taxon>
        <taxon>Pseudonocardiaceae</taxon>
        <taxon>Amycolatopsis</taxon>
    </lineage>
</organism>
<dbReference type="InterPro" id="IPR003439">
    <property type="entry name" value="ABC_transporter-like_ATP-bd"/>
</dbReference>
<dbReference type="InterPro" id="IPR003593">
    <property type="entry name" value="AAA+_ATPase"/>
</dbReference>
<dbReference type="PANTHER" id="PTHR43297:SF14">
    <property type="entry name" value="ATPASE AAA-TYPE CORE DOMAIN-CONTAINING PROTEIN"/>
    <property type="match status" value="1"/>
</dbReference>
<evidence type="ECO:0000313" key="12">
    <source>
        <dbReference type="Proteomes" id="UP000830158"/>
    </source>
</evidence>
<evidence type="ECO:0000256" key="4">
    <source>
        <dbReference type="ARBA" id="ARBA00022475"/>
    </source>
</evidence>
<evidence type="ECO:0000256" key="7">
    <source>
        <dbReference type="ARBA" id="ARBA00022840"/>
    </source>
</evidence>
<protein>
    <submittedName>
        <fullName evidence="11">ABC transporter ATP-binding protein</fullName>
    </submittedName>
</protein>
<keyword evidence="12" id="KW-1185">Reference proteome</keyword>
<dbReference type="SMART" id="SM00382">
    <property type="entry name" value="AAA"/>
    <property type="match status" value="1"/>
</dbReference>
<gene>
    <name evidence="11" type="ORF">L1857_04350</name>
</gene>
<dbReference type="Proteomes" id="UP000830158">
    <property type="component" value="Chromosome"/>
</dbReference>
<dbReference type="PROSITE" id="PS00211">
    <property type="entry name" value="ABC_TRANSPORTER_1"/>
    <property type="match status" value="1"/>
</dbReference>